<reference evidence="1 2" key="1">
    <citation type="submission" date="2017-04" db="EMBL/GenBank/DDBJ databases">
        <title>Complete genome sequence of the Campylobacter cuniculorum type strain LMG24588.</title>
        <authorList>
            <person name="Miller W.G."/>
            <person name="Yee E."/>
            <person name="Revez J."/>
            <person name="Bono J.L."/>
            <person name="Rossi M."/>
        </authorList>
    </citation>
    <scope>NUCLEOTIDE SEQUENCE [LARGE SCALE GENOMIC DNA]</scope>
    <source>
        <strain evidence="1 2">LMG 24588</strain>
    </source>
</reference>
<proteinExistence type="predicted"/>
<evidence type="ECO:0000313" key="2">
    <source>
        <dbReference type="Proteomes" id="UP000192902"/>
    </source>
</evidence>
<organism evidence="1 2">
    <name type="scientific">Campylobacter cuniculorum DSM 23162 = LMG 24588</name>
    <dbReference type="NCBI Taxonomy" id="1121267"/>
    <lineage>
        <taxon>Bacteria</taxon>
        <taxon>Pseudomonadati</taxon>
        <taxon>Campylobacterota</taxon>
        <taxon>Epsilonproteobacteria</taxon>
        <taxon>Campylobacterales</taxon>
        <taxon>Campylobacteraceae</taxon>
        <taxon>Campylobacter</taxon>
    </lineage>
</organism>
<sequence length="78" mass="8717">MSVFGINDSSSSAYSSILSKSKENKENNQVKFVHAMIKDNIIKLSGIQTQNSFTLVKNETLYSNPLDNPLQNSIYALF</sequence>
<dbReference type="EMBL" id="CP020867">
    <property type="protein sequence ID" value="ARJ57185.1"/>
    <property type="molecule type" value="Genomic_DNA"/>
</dbReference>
<dbReference type="RefSeq" id="WP_027305773.1">
    <property type="nucleotide sequence ID" value="NZ_CP020867.1"/>
</dbReference>
<dbReference type="Proteomes" id="UP000192902">
    <property type="component" value="Chromosome"/>
</dbReference>
<dbReference type="AlphaFoldDB" id="A0A1W6BYM8"/>
<evidence type="ECO:0000313" key="1">
    <source>
        <dbReference type="EMBL" id="ARJ57185.1"/>
    </source>
</evidence>
<accession>A0A1W6BYM8</accession>
<protein>
    <submittedName>
        <fullName evidence="1">Uncharacterized protein</fullName>
    </submittedName>
</protein>
<dbReference type="KEGG" id="ccun:CCUN_1606"/>
<name>A0A1W6BYM8_9BACT</name>
<gene>
    <name evidence="1" type="ORF">CCUN_1606</name>
</gene>